<evidence type="ECO:0000313" key="2">
    <source>
        <dbReference type="Proteomes" id="UP000045285"/>
    </source>
</evidence>
<accession>A0A090E055</accession>
<dbReference type="AlphaFoldDB" id="A0A090E055"/>
<sequence>MKSSIRTSLKLPSSRHGRRGNRVIMALGKGFARDGFGASWLGFEISVRWTSRPKESPTPYLVGPDYGEAGSRFERKLPLARK</sequence>
<name>A0A090E055_MESPL</name>
<proteinExistence type="predicted"/>
<evidence type="ECO:0000313" key="1">
    <source>
        <dbReference type="EMBL" id="CDX20403.1"/>
    </source>
</evidence>
<dbReference type="Proteomes" id="UP000045285">
    <property type="component" value="Unassembled WGS sequence"/>
</dbReference>
<dbReference type="EMBL" id="CCMZ01000025">
    <property type="protein sequence ID" value="CDX20403.1"/>
    <property type="molecule type" value="Genomic_DNA"/>
</dbReference>
<organism evidence="1 2">
    <name type="scientific">Mesorhizobium plurifarium</name>
    <dbReference type="NCBI Taxonomy" id="69974"/>
    <lineage>
        <taxon>Bacteria</taxon>
        <taxon>Pseudomonadati</taxon>
        <taxon>Pseudomonadota</taxon>
        <taxon>Alphaproteobacteria</taxon>
        <taxon>Hyphomicrobiales</taxon>
        <taxon>Phyllobacteriaceae</taxon>
        <taxon>Mesorhizobium</taxon>
    </lineage>
</organism>
<gene>
    <name evidence="1" type="ORF">MPL3356_310133</name>
</gene>
<keyword evidence="2" id="KW-1185">Reference proteome</keyword>
<reference evidence="2" key="1">
    <citation type="submission" date="2014-08" db="EMBL/GenBank/DDBJ databases">
        <authorList>
            <person name="Moulin L."/>
        </authorList>
    </citation>
    <scope>NUCLEOTIDE SEQUENCE [LARGE SCALE GENOMIC DNA]</scope>
</reference>
<protein>
    <submittedName>
        <fullName evidence="1">Uncharacterized protein</fullName>
    </submittedName>
</protein>